<dbReference type="RefSeq" id="WP_055204437.1">
    <property type="nucleotide sequence ID" value="NZ_JADMQE010000012.1"/>
</dbReference>
<reference evidence="3 4" key="1">
    <citation type="journal article" date="2019" name="Nat. Med.">
        <title>A library of human gut bacterial isolates paired with longitudinal multiomics data enables mechanistic microbiome research.</title>
        <authorList>
            <person name="Poyet M."/>
            <person name="Groussin M."/>
            <person name="Gibbons S.M."/>
            <person name="Avila-Pacheco J."/>
            <person name="Jiang X."/>
            <person name="Kearney S.M."/>
            <person name="Perrotta A.R."/>
            <person name="Berdy B."/>
            <person name="Zhao S."/>
            <person name="Lieberman T.D."/>
            <person name="Swanson P.K."/>
            <person name="Smith M."/>
            <person name="Roesemann S."/>
            <person name="Alexander J.E."/>
            <person name="Rich S.A."/>
            <person name="Livny J."/>
            <person name="Vlamakis H."/>
            <person name="Clish C."/>
            <person name="Bullock K."/>
            <person name="Deik A."/>
            <person name="Scott J."/>
            <person name="Pierce K.A."/>
            <person name="Xavier R.J."/>
            <person name="Alm E.J."/>
        </authorList>
    </citation>
    <scope>NUCLEOTIDE SEQUENCE [LARGE SCALE GENOMIC DNA]</scope>
    <source>
        <strain evidence="3 4">BIOML-A204</strain>
    </source>
</reference>
<dbReference type="EMBL" id="VVUY01000007">
    <property type="protein sequence ID" value="KAA2560488.1"/>
    <property type="molecule type" value="Genomic_DNA"/>
</dbReference>
<dbReference type="Proteomes" id="UP000323119">
    <property type="component" value="Unassembled WGS sequence"/>
</dbReference>
<dbReference type="GO" id="GO:0016757">
    <property type="term" value="F:glycosyltransferase activity"/>
    <property type="evidence" value="ECO:0007669"/>
    <property type="project" value="InterPro"/>
</dbReference>
<name>A0A9P4DNK7_9BACT</name>
<dbReference type="PANTHER" id="PTHR46401:SF2">
    <property type="entry name" value="GLYCOSYLTRANSFERASE WBBK-RELATED"/>
    <property type="match status" value="1"/>
</dbReference>
<sequence length="405" mass="46320">MKTILLVTYDISPYRGSEASVGWNYVSNMQHTNRLIVLYGKGQTEIESYLRTNTMPHVRFQNIAYTEIDGHGLINDIKYNLNYRKWHKRVTDAATKILAEEPVDVIHYLNPIGFKEPGFLWQLPRPYVWGPIQGVENRPTALFRALSAKGKINAIIRRIVHNAMFVLSPRVRLAIKRSDYIFAATPNTKKNLWKYYHKESLYMPENGIMSMIARSPIIKTDRDPLRLIWVGDIGERKALIILLDALKKVSQTDWELHIVGDGLLRRKIAETARNYDIDTRIKWHGKIPRDQVQELFAQAHLHIITSLGEATTTVLWEAMANGIPTLSLDHCGMSGVICEECGIKIPIHSYEQVTSAIATQIESCIMNPSRIETLSNGVLKCAGKFMWSNRVESFNQIYEQICQKA</sequence>
<dbReference type="GO" id="GO:0009103">
    <property type="term" value="P:lipopolysaccharide biosynthetic process"/>
    <property type="evidence" value="ECO:0007669"/>
    <property type="project" value="TreeGrafter"/>
</dbReference>
<evidence type="ECO:0000313" key="4">
    <source>
        <dbReference type="Proteomes" id="UP000323119"/>
    </source>
</evidence>
<keyword evidence="1" id="KW-0808">Transferase</keyword>
<protein>
    <submittedName>
        <fullName evidence="3">Glycosyltransferase family 4 protein</fullName>
    </submittedName>
</protein>
<accession>A0A9P4DNK7</accession>
<organism evidence="3 4">
    <name type="scientific">Alistipes onderdonkii</name>
    <dbReference type="NCBI Taxonomy" id="328813"/>
    <lineage>
        <taxon>Bacteria</taxon>
        <taxon>Pseudomonadati</taxon>
        <taxon>Bacteroidota</taxon>
        <taxon>Bacteroidia</taxon>
        <taxon>Bacteroidales</taxon>
        <taxon>Rikenellaceae</taxon>
        <taxon>Alistipes</taxon>
    </lineage>
</organism>
<evidence type="ECO:0000256" key="1">
    <source>
        <dbReference type="ARBA" id="ARBA00022679"/>
    </source>
</evidence>
<feature type="domain" description="Glycosyl transferase family 1" evidence="2">
    <location>
        <begin position="221"/>
        <end position="360"/>
    </location>
</feature>
<dbReference type="PANTHER" id="PTHR46401">
    <property type="entry name" value="GLYCOSYLTRANSFERASE WBBK-RELATED"/>
    <property type="match status" value="1"/>
</dbReference>
<dbReference type="Pfam" id="PF00534">
    <property type="entry name" value="Glycos_transf_1"/>
    <property type="match status" value="1"/>
</dbReference>
<dbReference type="InterPro" id="IPR001296">
    <property type="entry name" value="Glyco_trans_1"/>
</dbReference>
<evidence type="ECO:0000313" key="3">
    <source>
        <dbReference type="EMBL" id="KAA2560488.1"/>
    </source>
</evidence>
<evidence type="ECO:0000259" key="2">
    <source>
        <dbReference type="Pfam" id="PF00534"/>
    </source>
</evidence>
<dbReference type="CDD" id="cd03801">
    <property type="entry name" value="GT4_PimA-like"/>
    <property type="match status" value="1"/>
</dbReference>
<proteinExistence type="predicted"/>
<dbReference type="AlphaFoldDB" id="A0A9P4DNK7"/>
<comment type="caution">
    <text evidence="3">The sequence shown here is derived from an EMBL/GenBank/DDBJ whole genome shotgun (WGS) entry which is preliminary data.</text>
</comment>
<gene>
    <name evidence="3" type="ORF">F2S36_10275</name>
</gene>
<dbReference type="Gene3D" id="3.40.50.2000">
    <property type="entry name" value="Glycogen Phosphorylase B"/>
    <property type="match status" value="2"/>
</dbReference>
<dbReference type="SUPFAM" id="SSF53756">
    <property type="entry name" value="UDP-Glycosyltransferase/glycogen phosphorylase"/>
    <property type="match status" value="1"/>
</dbReference>